<feature type="compositionally biased region" description="Low complexity" evidence="5">
    <location>
        <begin position="352"/>
        <end position="361"/>
    </location>
</feature>
<sequence>MNPRTLETVRETRMGGQIRGNTFAAHYRIVTEGPAEAEAAKAQRRAPASGPAAAGATAAAAAATAGAGSSADAAAGGQQQQQQQQQRRRLVTFSNEFGFGGARAVFYEFDEAGRLMHETEHVLPGVDIAIIHDLLVTEHYYVLMVGPIKMQAAKFATQYLFGRCSIAECLVYEPAQRTRIMLFPRPGRPSGKVLPPRVLDADPCFVFHNVNGYEAEGGEVLVLDAVAWDSVDFEMGLYDKRSSKTDGFEGGGRTQLVRMTADLRSGRVAKRQLLRRTVEFPAIDARVTSRPHGVAWFIADAVDHAVLWAPAQSVVRVETDPALGLGPRAAASLASTQQQGQQQQGLEPPRKAAGGSTGAAAGTSAGVAVDEWFLGDRTFPGEPMFVPRPGSTREGDGWLLLGVHNAAGEGAEGKVHIFDAEALSRGPLATLHLPHRLPVSLHGAWTPEYMAPDPDAPRWQELGSARPM</sequence>
<comment type="cofactor">
    <cofactor evidence="4">
        <name>Fe(2+)</name>
        <dbReference type="ChEBI" id="CHEBI:29033"/>
    </cofactor>
    <text evidence="4">Binds 1 Fe(2+) ion per subunit.</text>
</comment>
<comment type="similarity">
    <text evidence="1">Belongs to the carotenoid oxygenase family.</text>
</comment>
<name>A0A2J8ACZ4_9CHLO</name>
<feature type="binding site" evidence="4">
    <location>
        <position position="442"/>
    </location>
    <ligand>
        <name>Fe cation</name>
        <dbReference type="ChEBI" id="CHEBI:24875"/>
        <note>catalytic</note>
    </ligand>
</feature>
<dbReference type="GO" id="GO:0046872">
    <property type="term" value="F:metal ion binding"/>
    <property type="evidence" value="ECO:0007669"/>
    <property type="project" value="UniProtKB-KW"/>
</dbReference>
<reference evidence="6 7" key="1">
    <citation type="journal article" date="2017" name="Mol. Biol. Evol.">
        <title>The 4-celled Tetrabaena socialis nuclear genome reveals the essential components for genetic control of cell number at the origin of multicellularity in the volvocine lineage.</title>
        <authorList>
            <person name="Featherston J."/>
            <person name="Arakaki Y."/>
            <person name="Hanschen E.R."/>
            <person name="Ferris P.J."/>
            <person name="Michod R.E."/>
            <person name="Olson B.J.S.C."/>
            <person name="Nozaki H."/>
            <person name="Durand P.M."/>
        </authorList>
    </citation>
    <scope>NUCLEOTIDE SEQUENCE [LARGE SCALE GENOMIC DNA]</scope>
    <source>
        <strain evidence="6 7">NIES-571</strain>
    </source>
</reference>
<keyword evidence="3 4" id="KW-0408">Iron</keyword>
<feature type="region of interest" description="Disordered" evidence="5">
    <location>
        <begin position="329"/>
        <end position="361"/>
    </location>
</feature>
<dbReference type="AlphaFoldDB" id="A0A2J8ACZ4"/>
<protein>
    <submittedName>
        <fullName evidence="6">Apocarotenoid-15,15'-oxygenase</fullName>
    </submittedName>
</protein>
<dbReference type="GO" id="GO:0010436">
    <property type="term" value="F:carotenoid dioxygenase activity"/>
    <property type="evidence" value="ECO:0007669"/>
    <property type="project" value="TreeGrafter"/>
</dbReference>
<dbReference type="Pfam" id="PF03055">
    <property type="entry name" value="RPE65"/>
    <property type="match status" value="1"/>
</dbReference>
<evidence type="ECO:0000313" key="7">
    <source>
        <dbReference type="Proteomes" id="UP000236333"/>
    </source>
</evidence>
<dbReference type="InterPro" id="IPR004294">
    <property type="entry name" value="Carotenoid_Oase"/>
</dbReference>
<organism evidence="6 7">
    <name type="scientific">Tetrabaena socialis</name>
    <dbReference type="NCBI Taxonomy" id="47790"/>
    <lineage>
        <taxon>Eukaryota</taxon>
        <taxon>Viridiplantae</taxon>
        <taxon>Chlorophyta</taxon>
        <taxon>core chlorophytes</taxon>
        <taxon>Chlorophyceae</taxon>
        <taxon>CS clade</taxon>
        <taxon>Chlamydomonadales</taxon>
        <taxon>Tetrabaenaceae</taxon>
        <taxon>Tetrabaena</taxon>
    </lineage>
</organism>
<dbReference type="PANTHER" id="PTHR10543:SF138">
    <property type="entry name" value="CAROTENOID OXYGENASE"/>
    <property type="match status" value="1"/>
</dbReference>
<feature type="binding site" evidence="4">
    <location>
        <position position="208"/>
    </location>
    <ligand>
        <name>Fe cation</name>
        <dbReference type="ChEBI" id="CHEBI:24875"/>
        <note>catalytic</note>
    </ligand>
</feature>
<dbReference type="Proteomes" id="UP000236333">
    <property type="component" value="Unassembled WGS sequence"/>
</dbReference>
<proteinExistence type="inferred from homology"/>
<evidence type="ECO:0000256" key="3">
    <source>
        <dbReference type="ARBA" id="ARBA00023004"/>
    </source>
</evidence>
<evidence type="ECO:0000256" key="2">
    <source>
        <dbReference type="ARBA" id="ARBA00022723"/>
    </source>
</evidence>
<gene>
    <name evidence="6" type="ORF">TSOC_002865</name>
</gene>
<dbReference type="GO" id="GO:0016121">
    <property type="term" value="P:carotene catabolic process"/>
    <property type="evidence" value="ECO:0007669"/>
    <property type="project" value="TreeGrafter"/>
</dbReference>
<keyword evidence="2 4" id="KW-0479">Metal-binding</keyword>
<comment type="caution">
    <text evidence="6">The sequence shown here is derived from an EMBL/GenBank/DDBJ whole genome shotgun (WGS) entry which is preliminary data.</text>
</comment>
<accession>A0A2J8ACZ4</accession>
<feature type="binding site" evidence="4">
    <location>
        <position position="132"/>
    </location>
    <ligand>
        <name>Fe cation</name>
        <dbReference type="ChEBI" id="CHEBI:24875"/>
        <note>catalytic</note>
    </ligand>
</feature>
<evidence type="ECO:0000256" key="1">
    <source>
        <dbReference type="ARBA" id="ARBA00006787"/>
    </source>
</evidence>
<evidence type="ECO:0000313" key="6">
    <source>
        <dbReference type="EMBL" id="PNH10394.1"/>
    </source>
</evidence>
<dbReference type="OrthoDB" id="1069523at2759"/>
<evidence type="ECO:0000256" key="4">
    <source>
        <dbReference type="PIRSR" id="PIRSR604294-1"/>
    </source>
</evidence>
<evidence type="ECO:0000256" key="5">
    <source>
        <dbReference type="SAM" id="MobiDB-lite"/>
    </source>
</evidence>
<dbReference type="PANTHER" id="PTHR10543">
    <property type="entry name" value="BETA-CAROTENE DIOXYGENASE"/>
    <property type="match status" value="1"/>
</dbReference>
<keyword evidence="7" id="KW-1185">Reference proteome</keyword>
<dbReference type="EMBL" id="PGGS01000057">
    <property type="protein sequence ID" value="PNH10394.1"/>
    <property type="molecule type" value="Genomic_DNA"/>
</dbReference>